<dbReference type="PANTHER" id="PTHR37809">
    <property type="entry name" value="RIBOSOMAL PROTEIN S12 METHYLTHIOTRANSFERASE ACCESSORY FACTOR YCAO"/>
    <property type="match status" value="1"/>
</dbReference>
<dbReference type="Proteomes" id="UP000197468">
    <property type="component" value="Unassembled WGS sequence"/>
</dbReference>
<proteinExistence type="predicted"/>
<dbReference type="EMBL" id="NIOF01000012">
    <property type="protein sequence ID" value="OWQ85748.1"/>
    <property type="molecule type" value="Genomic_DNA"/>
</dbReference>
<protein>
    <recommendedName>
        <fullName evidence="1">YcaO domain-containing protein</fullName>
    </recommendedName>
</protein>
<dbReference type="PROSITE" id="PS51664">
    <property type="entry name" value="YCAO"/>
    <property type="match status" value="1"/>
</dbReference>
<dbReference type="RefSeq" id="WP_088387051.1">
    <property type="nucleotide sequence ID" value="NZ_NIOF01000012.1"/>
</dbReference>
<dbReference type="Gene3D" id="3.30.1330.230">
    <property type="match status" value="1"/>
</dbReference>
<comment type="caution">
    <text evidence="2">The sequence shown here is derived from an EMBL/GenBank/DDBJ whole genome shotgun (WGS) entry which is preliminary data.</text>
</comment>
<evidence type="ECO:0000313" key="2">
    <source>
        <dbReference type="EMBL" id="OWQ85748.1"/>
    </source>
</evidence>
<sequence length="415" mass="45550">MTFIYQLKQMTEVRLSSSLRARNVSDSIALAIEIAKSRGISRVVDTTWLDRIGIPVFASIRPDGAKGTLCVHAGKGYTSDEAKIGAYMEAIEFSFAQPGRNVVPWSLKKPMDVLKSFHGNIQFSDFAPRLGKRISVDDEIAVVEGTELLTGLGMVLVPAELVYHPFFENPGVRLYGTTTNGLASGNTVDEATVHGLAEVMERHVRSFEILDDNSTLVRPDTVPPRIGSMISRVEMAGLRCHLRFSTNPFGLPYFSAYVLERDEFSPISVGAGFGLHPISDIAAVRAIAEAVQGRLSHIHGGRDDIIKRVDVSNDLGREAELLAIKRLREIASRATDNIAFADIPTFDRVNSISSAQQCLLDALWGADLKHVVRVVLSPPGYPFAIVKVLVPGAEMYEPKLQRVGPRILKEFQNGR</sequence>
<accession>A0A246IZH7</accession>
<evidence type="ECO:0000313" key="3">
    <source>
        <dbReference type="Proteomes" id="UP000197468"/>
    </source>
</evidence>
<evidence type="ECO:0000259" key="1">
    <source>
        <dbReference type="PROSITE" id="PS51664"/>
    </source>
</evidence>
<organism evidence="2 3">
    <name type="scientific">Roseateles aquatilis</name>
    <dbReference type="NCBI Taxonomy" id="431061"/>
    <lineage>
        <taxon>Bacteria</taxon>
        <taxon>Pseudomonadati</taxon>
        <taxon>Pseudomonadota</taxon>
        <taxon>Betaproteobacteria</taxon>
        <taxon>Burkholderiales</taxon>
        <taxon>Sphaerotilaceae</taxon>
        <taxon>Roseateles</taxon>
    </lineage>
</organism>
<dbReference type="AlphaFoldDB" id="A0A246IZH7"/>
<dbReference type="NCBIfam" id="TIGR00702">
    <property type="entry name" value="YcaO-type kinase domain"/>
    <property type="match status" value="1"/>
</dbReference>
<name>A0A246IZH7_9BURK</name>
<keyword evidence="3" id="KW-1185">Reference proteome</keyword>
<reference evidence="2 3" key="1">
    <citation type="journal article" date="2008" name="Int. J. Syst. Evol. Microbiol.">
        <title>Description of Roseateles aquatilis sp. nov. and Roseateles terrae sp. nov., in the class Betaproteobacteria, and emended description of the genus Roseateles.</title>
        <authorList>
            <person name="Gomila M."/>
            <person name="Bowien B."/>
            <person name="Falsen E."/>
            <person name="Moore E.R."/>
            <person name="Lalucat J."/>
        </authorList>
    </citation>
    <scope>NUCLEOTIDE SEQUENCE [LARGE SCALE GENOMIC DNA]</scope>
    <source>
        <strain evidence="2 3">CCUG 48205</strain>
    </source>
</reference>
<dbReference type="Pfam" id="PF02624">
    <property type="entry name" value="YcaO"/>
    <property type="match status" value="1"/>
</dbReference>
<dbReference type="OrthoDB" id="2379922at2"/>
<dbReference type="PANTHER" id="PTHR37809:SF1">
    <property type="entry name" value="RIBOSOMAL PROTEIN S12 METHYLTHIOTRANSFERASE ACCESSORY FACTOR YCAO"/>
    <property type="match status" value="1"/>
</dbReference>
<feature type="domain" description="YcaO" evidence="1">
    <location>
        <begin position="74"/>
        <end position="415"/>
    </location>
</feature>
<gene>
    <name evidence="2" type="ORF">CDN99_22000</name>
</gene>
<dbReference type="InterPro" id="IPR003776">
    <property type="entry name" value="YcaO-like_dom"/>
</dbReference>